<feature type="domain" description="Smf/DprA SLOG" evidence="1">
    <location>
        <begin position="98"/>
        <end position="262"/>
    </location>
</feature>
<comment type="caution">
    <text evidence="2">The sequence shown here is derived from an EMBL/GenBank/DDBJ whole genome shotgun (WGS) entry which is preliminary data.</text>
</comment>
<dbReference type="InterPro" id="IPR057666">
    <property type="entry name" value="DrpA_SLOG"/>
</dbReference>
<reference evidence="2" key="1">
    <citation type="submission" date="2020-10" db="EMBL/GenBank/DDBJ databases">
        <authorList>
            <person name="Gilroy R."/>
        </authorList>
    </citation>
    <scope>NUCLEOTIDE SEQUENCE</scope>
    <source>
        <strain evidence="2">ChiHcec3-11533</strain>
    </source>
</reference>
<evidence type="ECO:0000259" key="1">
    <source>
        <dbReference type="Pfam" id="PF02481"/>
    </source>
</evidence>
<dbReference type="SUPFAM" id="SSF102405">
    <property type="entry name" value="MCP/YpsA-like"/>
    <property type="match status" value="1"/>
</dbReference>
<protein>
    <submittedName>
        <fullName evidence="2">DNA-processing protein DprA</fullName>
    </submittedName>
</protein>
<name>A0A9D1IF80_9FIRM</name>
<reference evidence="2" key="2">
    <citation type="journal article" date="2021" name="PeerJ">
        <title>Extensive microbial diversity within the chicken gut microbiome revealed by metagenomics and culture.</title>
        <authorList>
            <person name="Gilroy R."/>
            <person name="Ravi A."/>
            <person name="Getino M."/>
            <person name="Pursley I."/>
            <person name="Horton D.L."/>
            <person name="Alikhan N.F."/>
            <person name="Baker D."/>
            <person name="Gharbi K."/>
            <person name="Hall N."/>
            <person name="Watson M."/>
            <person name="Adriaenssens E.M."/>
            <person name="Foster-Nyarko E."/>
            <person name="Jarju S."/>
            <person name="Secka A."/>
            <person name="Antonio M."/>
            <person name="Oren A."/>
            <person name="Chaudhuri R.R."/>
            <person name="La Ragione R."/>
            <person name="Hildebrand F."/>
            <person name="Pallen M.J."/>
        </authorList>
    </citation>
    <scope>NUCLEOTIDE SEQUENCE</scope>
    <source>
        <strain evidence="2">ChiHcec3-11533</strain>
    </source>
</reference>
<evidence type="ECO:0000313" key="2">
    <source>
        <dbReference type="EMBL" id="HIU34814.1"/>
    </source>
</evidence>
<dbReference type="GO" id="GO:0009294">
    <property type="term" value="P:DNA-mediated transformation"/>
    <property type="evidence" value="ECO:0007669"/>
    <property type="project" value="InterPro"/>
</dbReference>
<dbReference type="Proteomes" id="UP000824072">
    <property type="component" value="Unassembled WGS sequence"/>
</dbReference>
<evidence type="ECO:0000313" key="3">
    <source>
        <dbReference type="Proteomes" id="UP000824072"/>
    </source>
</evidence>
<proteinExistence type="predicted"/>
<dbReference type="Gene3D" id="3.40.50.450">
    <property type="match status" value="1"/>
</dbReference>
<sequence>MNYSDDSFATMLLTMALTPNRAEYARPLSTQEYRRISQLVQASSVGRLGGLLQMDISGLMQLLRLPEEEAYRVFTLLNRGVQLSYALEGFLRRGIEAVSLFDHEYPERLKRRMGNLAPPILFLSGDRALLEMPMIGVFGISGVKTTQEVRSSVEALVRGAKERGYAILTGGELGVSRVAAGFAREMDVPRIDALGGGMDEHIGQEENALRIAAGRALAVSLEHPESLFTVSHAILRNKFSFAMAEAAFVFNTDLKRGETDAIKNRLCDWIYAYAGWPQNQTLISRGATGIGEISDRVFAELSVRWHDSRTEQVSMFDFLQEK</sequence>
<dbReference type="AlphaFoldDB" id="A0A9D1IF80"/>
<dbReference type="EMBL" id="DVMU01000205">
    <property type="protein sequence ID" value="HIU34814.1"/>
    <property type="molecule type" value="Genomic_DNA"/>
</dbReference>
<accession>A0A9D1IF80</accession>
<dbReference type="Pfam" id="PF02481">
    <property type="entry name" value="DNA_processg_A"/>
    <property type="match status" value="1"/>
</dbReference>
<organism evidence="2 3">
    <name type="scientific">Candidatus Pullichristensenella excrementigallinarum</name>
    <dbReference type="NCBI Taxonomy" id="2840907"/>
    <lineage>
        <taxon>Bacteria</taxon>
        <taxon>Bacillati</taxon>
        <taxon>Bacillota</taxon>
        <taxon>Clostridia</taxon>
        <taxon>Candidatus Pullichristensenella</taxon>
    </lineage>
</organism>
<gene>
    <name evidence="2" type="ORF">IAB02_09640</name>
</gene>